<dbReference type="RefSeq" id="WP_184810993.1">
    <property type="nucleotide sequence ID" value="NZ_JACHJQ010000003.1"/>
</dbReference>
<dbReference type="PANTHER" id="PTHR34613:SF1">
    <property type="entry name" value="SLL6017 PROTEIN"/>
    <property type="match status" value="1"/>
</dbReference>
<evidence type="ECO:0000313" key="1">
    <source>
        <dbReference type="EMBL" id="MBB4906838.1"/>
    </source>
</evidence>
<keyword evidence="2" id="KW-1185">Reference proteome</keyword>
<protein>
    <submittedName>
        <fullName evidence="1">Uncharacterized protein</fullName>
    </submittedName>
</protein>
<comment type="caution">
    <text evidence="1">The sequence shown here is derived from an EMBL/GenBank/DDBJ whole genome shotgun (WGS) entry which is preliminary data.</text>
</comment>
<dbReference type="AlphaFoldDB" id="A0A7W7VE33"/>
<gene>
    <name evidence="1" type="ORF">FHR82_003058</name>
</gene>
<name>A0A7W7VE33_9PSEU</name>
<dbReference type="Proteomes" id="UP000520767">
    <property type="component" value="Unassembled WGS sequence"/>
</dbReference>
<organism evidence="1 2">
    <name type="scientific">Actinophytocola algeriensis</name>
    <dbReference type="NCBI Taxonomy" id="1768010"/>
    <lineage>
        <taxon>Bacteria</taxon>
        <taxon>Bacillati</taxon>
        <taxon>Actinomycetota</taxon>
        <taxon>Actinomycetes</taxon>
        <taxon>Pseudonocardiales</taxon>
        <taxon>Pseudonocardiaceae</taxon>
    </lineage>
</organism>
<proteinExistence type="predicted"/>
<sequence>MPSHVHEALIELFRQRPALAAELLRGQLGVAMPSYAHASVGSSDLTDLTPTEYRADAVTVLTSGDAPVGAVVIEVQLRRDPAKRWSWPVYLTTLRARLQVPVVLLVVCPDSAVATWCAASIDLGHPDWALRPVVIAPDRVPVLTDPEEAVGKPELAVLSAMAHGAGIDGDKVLSAFLAGLRALSDDQANLYTDLVLMTLPAAARARLEELMSTGTYEYKSEFARRYYGQGREEGRAEGEARAVLGVLEVRGISVPDAARERIMQCLDLEQLETWVRRAVTVSTIEELFA</sequence>
<dbReference type="EMBL" id="JACHJQ010000003">
    <property type="protein sequence ID" value="MBB4906838.1"/>
    <property type="molecule type" value="Genomic_DNA"/>
</dbReference>
<accession>A0A7W7VE33</accession>
<dbReference type="PANTHER" id="PTHR34613">
    <property type="entry name" value="SLL0800 PROTEIN"/>
    <property type="match status" value="1"/>
</dbReference>
<reference evidence="1 2" key="1">
    <citation type="submission" date="2020-08" db="EMBL/GenBank/DDBJ databases">
        <title>Genomic Encyclopedia of Type Strains, Phase III (KMG-III): the genomes of soil and plant-associated and newly described type strains.</title>
        <authorList>
            <person name="Whitman W."/>
        </authorList>
    </citation>
    <scope>NUCLEOTIDE SEQUENCE [LARGE SCALE GENOMIC DNA]</scope>
    <source>
        <strain evidence="1 2">CECT 8960</strain>
    </source>
</reference>
<evidence type="ECO:0000313" key="2">
    <source>
        <dbReference type="Proteomes" id="UP000520767"/>
    </source>
</evidence>